<feature type="region of interest" description="Disordered" evidence="1">
    <location>
        <begin position="170"/>
        <end position="189"/>
    </location>
</feature>
<dbReference type="EMBL" id="JAPKFM010000034">
    <property type="protein sequence ID" value="MCX2966856.1"/>
    <property type="molecule type" value="Genomic_DNA"/>
</dbReference>
<comment type="caution">
    <text evidence="2">The sequence shown here is derived from an EMBL/GenBank/DDBJ whole genome shotgun (WGS) entry which is preliminary data.</text>
</comment>
<name>A0A9X3DAR6_9ACTN</name>
<dbReference type="RefSeq" id="WP_266063603.1">
    <property type="nucleotide sequence ID" value="NZ_JAPKFM010000034.1"/>
</dbReference>
<dbReference type="Proteomes" id="UP001143347">
    <property type="component" value="Unassembled WGS sequence"/>
</dbReference>
<reference evidence="2" key="1">
    <citation type="submission" date="2022-10" db="EMBL/GenBank/DDBJ databases">
        <title>WGS of marine actinomycetes from Thailand.</title>
        <authorList>
            <person name="Thawai C."/>
        </authorList>
    </citation>
    <scope>NUCLEOTIDE SEQUENCE</scope>
    <source>
        <strain evidence="2">SW21</strain>
    </source>
</reference>
<accession>A0A9X3DAR6</accession>
<sequence>MAHDLDYTAPWRRSLLNSLVTFDHGSCVIDLLSPNHPVRVDLVPTPSPTNVGAALDRSIEATGIPALPEEWSRLAVVIGIDRWFQLPFDELGSFDDVLPADLAYAHLLVGNTAEAGFFYEVARDTLHGLLHKIPTSGPIFDEFARVYAAAPYGKPPAELHALIAPRATIADTESADDPRRRQTRTRAKGAAQSMPLPVRIVVDPRSVPARVVDRDSATATLDNDVVRISVRSFPGIGATTPAAERLVARLFDEEGALVSLSDLTLAGGHFVAPLPARGRRHGITVEIRDFESVGGPYLSSDDAVLANQIEATQIAYSWHRMAGAATALENAVEADFAHVSAMNAVDNYPALNVDTRLNALPFTRTGPLRPLLAELVTAARIDGNHA</sequence>
<organism evidence="2 3">
    <name type="scientific">Gordonia aquimaris</name>
    <dbReference type="NCBI Taxonomy" id="2984863"/>
    <lineage>
        <taxon>Bacteria</taxon>
        <taxon>Bacillati</taxon>
        <taxon>Actinomycetota</taxon>
        <taxon>Actinomycetes</taxon>
        <taxon>Mycobacteriales</taxon>
        <taxon>Gordoniaceae</taxon>
        <taxon>Gordonia</taxon>
    </lineage>
</organism>
<evidence type="ECO:0000256" key="1">
    <source>
        <dbReference type="SAM" id="MobiDB-lite"/>
    </source>
</evidence>
<gene>
    <name evidence="2" type="ORF">OSB52_22530</name>
</gene>
<proteinExistence type="predicted"/>
<evidence type="ECO:0000313" key="3">
    <source>
        <dbReference type="Proteomes" id="UP001143347"/>
    </source>
</evidence>
<evidence type="ECO:0000313" key="2">
    <source>
        <dbReference type="EMBL" id="MCX2966856.1"/>
    </source>
</evidence>
<dbReference type="AlphaFoldDB" id="A0A9X3DAR6"/>
<keyword evidence="3" id="KW-1185">Reference proteome</keyword>
<protein>
    <submittedName>
        <fullName evidence="2">Uncharacterized protein</fullName>
    </submittedName>
</protein>